<protein>
    <recommendedName>
        <fullName evidence="4">DUF2768 domain-containing protein</fullName>
    </recommendedName>
</protein>
<dbReference type="RefSeq" id="WP_123205474.1">
    <property type="nucleotide sequence ID" value="NZ_RBEE01000012.1"/>
</dbReference>
<gene>
    <name evidence="2" type="ORF">D7004_08650</name>
</gene>
<evidence type="ECO:0008006" key="4">
    <source>
        <dbReference type="Google" id="ProtNLM"/>
    </source>
</evidence>
<sequence>MEIFVIYWLLVGVLFTIGIVQLIMKSVKNQPVKPALKLIIASVILVVVGAGACAVILSNLSIGH</sequence>
<evidence type="ECO:0000313" key="3">
    <source>
        <dbReference type="Proteomes" id="UP000274046"/>
    </source>
</evidence>
<keyword evidence="3" id="KW-1185">Reference proteome</keyword>
<dbReference type="AlphaFoldDB" id="A0A3N0BWQ5"/>
<proteinExistence type="predicted"/>
<accession>A0A3N0BWQ5</accession>
<keyword evidence="1" id="KW-0812">Transmembrane</keyword>
<feature type="transmembrane region" description="Helical" evidence="1">
    <location>
        <begin position="6"/>
        <end position="24"/>
    </location>
</feature>
<feature type="transmembrane region" description="Helical" evidence="1">
    <location>
        <begin position="36"/>
        <end position="57"/>
    </location>
</feature>
<reference evidence="2 3" key="1">
    <citation type="submission" date="2018-10" db="EMBL/GenBank/DDBJ databases">
        <title>Genome sequencing of Pedobacter jejuensis TNB23.</title>
        <authorList>
            <person name="Cho Y.-J."/>
            <person name="Cho A."/>
            <person name="Kim O.-S."/>
        </authorList>
    </citation>
    <scope>NUCLEOTIDE SEQUENCE [LARGE SCALE GENOMIC DNA]</scope>
    <source>
        <strain evidence="2 3">TNB23</strain>
    </source>
</reference>
<keyword evidence="1" id="KW-1133">Transmembrane helix</keyword>
<name>A0A3N0BWQ5_9SPHI</name>
<organism evidence="2 3">
    <name type="scientific">Pedobacter jejuensis</name>
    <dbReference type="NCBI Taxonomy" id="1268550"/>
    <lineage>
        <taxon>Bacteria</taxon>
        <taxon>Pseudomonadati</taxon>
        <taxon>Bacteroidota</taxon>
        <taxon>Sphingobacteriia</taxon>
        <taxon>Sphingobacteriales</taxon>
        <taxon>Sphingobacteriaceae</taxon>
        <taxon>Pedobacter</taxon>
    </lineage>
</organism>
<dbReference type="EMBL" id="RBEE01000012">
    <property type="protein sequence ID" value="RNL54154.1"/>
    <property type="molecule type" value="Genomic_DNA"/>
</dbReference>
<evidence type="ECO:0000313" key="2">
    <source>
        <dbReference type="EMBL" id="RNL54154.1"/>
    </source>
</evidence>
<dbReference type="OrthoDB" id="772915at2"/>
<keyword evidence="1" id="KW-0472">Membrane</keyword>
<comment type="caution">
    <text evidence="2">The sequence shown here is derived from an EMBL/GenBank/DDBJ whole genome shotgun (WGS) entry which is preliminary data.</text>
</comment>
<dbReference type="Proteomes" id="UP000274046">
    <property type="component" value="Unassembled WGS sequence"/>
</dbReference>
<evidence type="ECO:0000256" key="1">
    <source>
        <dbReference type="SAM" id="Phobius"/>
    </source>
</evidence>